<dbReference type="SUPFAM" id="SSF52402">
    <property type="entry name" value="Adenine nucleotide alpha hydrolases-like"/>
    <property type="match status" value="1"/>
</dbReference>
<dbReference type="OrthoDB" id="8692at2157"/>
<feature type="binding site" evidence="10">
    <location>
        <position position="239"/>
    </location>
    <ligand>
        <name>ATP</name>
        <dbReference type="ChEBI" id="CHEBI:30616"/>
    </ligand>
</feature>
<evidence type="ECO:0000256" key="3">
    <source>
        <dbReference type="ARBA" id="ARBA00022741"/>
    </source>
</evidence>
<keyword evidence="9" id="KW-0315">Glutamine amidotransferase</keyword>
<feature type="binding site" evidence="10">
    <location>
        <position position="265"/>
    </location>
    <ligand>
        <name>ATP</name>
        <dbReference type="ChEBI" id="CHEBI:30616"/>
    </ligand>
</feature>
<sequence>MCSIIGIHGNFTEDNIIEMLKILKHRGPDGFGIYDDQVYYNTSEFSKKTDFAMAHNLLSIVGECELQPICSGNLVIVANAELYNYKDLIHKFNITDLHTHSDCEVILKVIESNYNGNLYDAVVDSVGFFDGDYAFTIYDGKDYITLRDMCGVKPIYYGKNSKFFAFASEQKALKHIGINDIENLNPRCMLMNDKIIKFRDEYLHKPEDIDYEIAVDNLTDTLIKSVQKRVENLDNVAVLFSGGVDSTILVKILLDLKKSVDLYTIGVENSQDLKVARKVADEFNLPLHTWIINEEIIEEQLPFTINTIESTNLMKIGVGMTIKLTSYLASKDDYKVILSGQGADELFAGYNRYKRKYETPELLYEELTDDLNNIYNTNLERDDKATMSNGVELRVPYLDKDVINIALKMPYNYLLKSSDDNIRKHILRDVALKIGVPPEIALRPKKAAQYATGIDKIIRKKLLKKEEIQKLLK</sequence>
<dbReference type="InterPro" id="IPR017932">
    <property type="entry name" value="GATase_2_dom"/>
</dbReference>
<reference evidence="12 14" key="2">
    <citation type="journal article" date="2017" name="BMC Genomics">
        <title>Genomic analysis of methanogenic archaea reveals a shift towards energy conservation.</title>
        <authorList>
            <person name="Gilmore S.P."/>
            <person name="Henske J.K."/>
            <person name="Sexton J.A."/>
            <person name="Solomon K.V."/>
            <person name="Seppala S."/>
            <person name="Yoo J.I."/>
            <person name="Huyett L.M."/>
            <person name="Pressman A."/>
            <person name="Cogan J.Z."/>
            <person name="Kivenson V."/>
            <person name="Peng X."/>
            <person name="Tan Y."/>
            <person name="Valentine D.L."/>
            <person name="O'Malley M.A."/>
        </authorList>
    </citation>
    <scope>NUCLEOTIDE SEQUENCE [LARGE SCALE GENOMIC DNA]</scope>
    <source>
        <strain evidence="12 14">1R-7</strain>
    </source>
</reference>
<dbReference type="Gene3D" id="3.60.20.10">
    <property type="entry name" value="Glutamine Phosphoribosylpyrophosphate, subunit 1, domain 1"/>
    <property type="match status" value="1"/>
</dbReference>
<dbReference type="RefSeq" id="WP_095608448.1">
    <property type="nucleotide sequence ID" value="NZ_LMVN01000011.1"/>
</dbReference>
<keyword evidence="1 13" id="KW-0436">Ligase</keyword>
<dbReference type="PIRSF" id="PIRSF001589">
    <property type="entry name" value="Asn_synthetase_glu-h"/>
    <property type="match status" value="1"/>
</dbReference>
<dbReference type="GO" id="GO:0005524">
    <property type="term" value="F:ATP binding"/>
    <property type="evidence" value="ECO:0007669"/>
    <property type="project" value="UniProtKB-KW"/>
</dbReference>
<evidence type="ECO:0000256" key="8">
    <source>
        <dbReference type="PIRNR" id="PIRNR001589"/>
    </source>
</evidence>
<evidence type="ECO:0000256" key="9">
    <source>
        <dbReference type="PIRSR" id="PIRSR001589-1"/>
    </source>
</evidence>
<dbReference type="Proteomes" id="UP000217528">
    <property type="component" value="Unassembled WGS sequence"/>
</dbReference>
<evidence type="ECO:0000313" key="14">
    <source>
        <dbReference type="Proteomes" id="UP000217528"/>
    </source>
</evidence>
<evidence type="ECO:0000256" key="4">
    <source>
        <dbReference type="ARBA" id="ARBA00022840"/>
    </source>
</evidence>
<dbReference type="EMBL" id="LMVN01000011">
    <property type="protein sequence ID" value="PAV07563.1"/>
    <property type="molecule type" value="Genomic_DNA"/>
</dbReference>
<reference evidence="13 15" key="1">
    <citation type="submission" date="2016-04" db="EMBL/GenBank/DDBJ databases">
        <title>Genome sequence of Methanosphaera cuniculi DSM 4103.</title>
        <authorList>
            <person name="Poehlein A."/>
            <person name="Seedorf H."/>
            <person name="Daniel R."/>
        </authorList>
    </citation>
    <scope>NUCLEOTIDE SEQUENCE [LARGE SCALE GENOMIC DNA]</scope>
    <source>
        <strain evidence="13 15">DSM 4103</strain>
    </source>
</reference>
<feature type="binding site" evidence="10">
    <location>
        <begin position="339"/>
        <end position="340"/>
    </location>
    <ligand>
        <name>ATP</name>
        <dbReference type="ChEBI" id="CHEBI:30616"/>
    </ligand>
</feature>
<organism evidence="12 14">
    <name type="scientific">Methanosphaera cuniculi</name>
    <dbReference type="NCBI Taxonomy" id="1077256"/>
    <lineage>
        <taxon>Archaea</taxon>
        <taxon>Methanobacteriati</taxon>
        <taxon>Methanobacteriota</taxon>
        <taxon>Methanomada group</taxon>
        <taxon>Methanobacteria</taxon>
        <taxon>Methanobacteriales</taxon>
        <taxon>Methanobacteriaceae</taxon>
        <taxon>Methanosphaera</taxon>
    </lineage>
</organism>
<keyword evidence="5 9" id="KW-0061">Asparagine biosynthesis</keyword>
<feature type="domain" description="Glutamine amidotransferase type-2" evidence="11">
    <location>
        <begin position="2"/>
        <end position="195"/>
    </location>
</feature>
<dbReference type="PROSITE" id="PS51278">
    <property type="entry name" value="GATASE_TYPE_2"/>
    <property type="match status" value="1"/>
</dbReference>
<dbReference type="Proteomes" id="UP000246004">
    <property type="component" value="Unassembled WGS sequence"/>
</dbReference>
<feature type="active site" description="For GATase activity" evidence="9">
    <location>
        <position position="2"/>
    </location>
</feature>
<evidence type="ECO:0000256" key="2">
    <source>
        <dbReference type="ARBA" id="ARBA00022605"/>
    </source>
</evidence>
<evidence type="ECO:0000259" key="11">
    <source>
        <dbReference type="PROSITE" id="PS51278"/>
    </source>
</evidence>
<evidence type="ECO:0000313" key="15">
    <source>
        <dbReference type="Proteomes" id="UP000246004"/>
    </source>
</evidence>
<dbReference type="EMBL" id="LWMS01000031">
    <property type="protein sequence ID" value="PWL08115.1"/>
    <property type="molecule type" value="Genomic_DNA"/>
</dbReference>
<evidence type="ECO:0000256" key="6">
    <source>
        <dbReference type="ARBA" id="ARBA00029440"/>
    </source>
</evidence>
<dbReference type="GO" id="GO:0006529">
    <property type="term" value="P:asparagine biosynthetic process"/>
    <property type="evidence" value="ECO:0007669"/>
    <property type="project" value="UniProtKB-KW"/>
</dbReference>
<keyword evidence="2 9" id="KW-0028">Amino-acid biosynthesis</keyword>
<dbReference type="GO" id="GO:0005829">
    <property type="term" value="C:cytosol"/>
    <property type="evidence" value="ECO:0007669"/>
    <property type="project" value="TreeGrafter"/>
</dbReference>
<protein>
    <recommendedName>
        <fullName evidence="8">Putative asparagine synthetase [glutamine-hydrolyzing]</fullName>
        <ecNumber evidence="8">6.3.5.4</ecNumber>
    </recommendedName>
</protein>
<keyword evidence="3 8" id="KW-0547">Nucleotide-binding</keyword>
<evidence type="ECO:0000256" key="5">
    <source>
        <dbReference type="ARBA" id="ARBA00022888"/>
    </source>
</evidence>
<dbReference type="InterPro" id="IPR006426">
    <property type="entry name" value="Asn_synth_AEB"/>
</dbReference>
<comment type="catalytic activity">
    <reaction evidence="7 8">
        <text>L-aspartate + L-glutamine + ATP + H2O = L-asparagine + L-glutamate + AMP + diphosphate + H(+)</text>
        <dbReference type="Rhea" id="RHEA:12228"/>
        <dbReference type="ChEBI" id="CHEBI:15377"/>
        <dbReference type="ChEBI" id="CHEBI:15378"/>
        <dbReference type="ChEBI" id="CHEBI:29985"/>
        <dbReference type="ChEBI" id="CHEBI:29991"/>
        <dbReference type="ChEBI" id="CHEBI:30616"/>
        <dbReference type="ChEBI" id="CHEBI:33019"/>
        <dbReference type="ChEBI" id="CHEBI:58048"/>
        <dbReference type="ChEBI" id="CHEBI:58359"/>
        <dbReference type="ChEBI" id="CHEBI:456215"/>
        <dbReference type="EC" id="6.3.5.4"/>
    </reaction>
</comment>
<evidence type="ECO:0000256" key="1">
    <source>
        <dbReference type="ARBA" id="ARBA00022598"/>
    </source>
</evidence>
<dbReference type="InterPro" id="IPR001962">
    <property type="entry name" value="Asn_synthase"/>
</dbReference>
<dbReference type="Pfam" id="PF00733">
    <property type="entry name" value="Asn_synthase"/>
    <property type="match status" value="2"/>
</dbReference>
<keyword evidence="4 8" id="KW-0067">ATP-binding</keyword>
<dbReference type="Gene3D" id="3.40.50.620">
    <property type="entry name" value="HUPs"/>
    <property type="match status" value="1"/>
</dbReference>
<evidence type="ECO:0000313" key="12">
    <source>
        <dbReference type="EMBL" id="PAV07563.1"/>
    </source>
</evidence>
<dbReference type="EC" id="6.3.5.4" evidence="8"/>
<dbReference type="InterPro" id="IPR050795">
    <property type="entry name" value="Asn_Synthetase"/>
</dbReference>
<dbReference type="Pfam" id="PF13537">
    <property type="entry name" value="GATase_7"/>
    <property type="match status" value="1"/>
</dbReference>
<dbReference type="AlphaFoldDB" id="A0A2A2HE95"/>
<proteinExistence type="predicted"/>
<dbReference type="PANTHER" id="PTHR11772:SF2">
    <property type="entry name" value="ASPARAGINE SYNTHETASE [GLUTAMINE-HYDROLYZING]"/>
    <property type="match status" value="1"/>
</dbReference>
<evidence type="ECO:0000256" key="10">
    <source>
        <dbReference type="PIRSR" id="PIRSR001589-2"/>
    </source>
</evidence>
<dbReference type="InterPro" id="IPR014729">
    <property type="entry name" value="Rossmann-like_a/b/a_fold"/>
</dbReference>
<dbReference type="SUPFAM" id="SSF56235">
    <property type="entry name" value="N-terminal nucleophile aminohydrolases (Ntn hydrolases)"/>
    <property type="match status" value="1"/>
</dbReference>
<dbReference type="PANTHER" id="PTHR11772">
    <property type="entry name" value="ASPARAGINE SYNTHETASE"/>
    <property type="match status" value="1"/>
</dbReference>
<accession>A0A2A2HE95</accession>
<dbReference type="GO" id="GO:0004066">
    <property type="term" value="F:asparagine synthase (glutamine-hydrolyzing) activity"/>
    <property type="evidence" value="ECO:0007669"/>
    <property type="project" value="UniProtKB-EC"/>
</dbReference>
<evidence type="ECO:0000256" key="7">
    <source>
        <dbReference type="ARBA" id="ARBA00048741"/>
    </source>
</evidence>
<feature type="binding site" evidence="10">
    <location>
        <position position="102"/>
    </location>
    <ligand>
        <name>L-glutamine</name>
        <dbReference type="ChEBI" id="CHEBI:58359"/>
    </ligand>
</feature>
<keyword evidence="14" id="KW-1185">Reference proteome</keyword>
<dbReference type="InterPro" id="IPR029055">
    <property type="entry name" value="Ntn_hydrolases_N"/>
</dbReference>
<dbReference type="CDD" id="cd01991">
    <property type="entry name" value="Asn_synthase_B_C"/>
    <property type="match status" value="1"/>
</dbReference>
<comment type="caution">
    <text evidence="12">The sequence shown here is derived from an EMBL/GenBank/DDBJ whole genome shotgun (WGS) entry which is preliminary data.</text>
</comment>
<comment type="pathway">
    <text evidence="6">Amino-acid biosynthesis.</text>
</comment>
<name>A0A2A2HE95_9EURY</name>
<evidence type="ECO:0000313" key="13">
    <source>
        <dbReference type="EMBL" id="PWL08115.1"/>
    </source>
</evidence>
<gene>
    <name evidence="13" type="primary">asnB</name>
    <name evidence="12" type="ORF">ASJ82_07765</name>
    <name evidence="13" type="ORF">MSCUN_10460</name>
</gene>